<dbReference type="GO" id="GO:0008270">
    <property type="term" value="F:zinc ion binding"/>
    <property type="evidence" value="ECO:0007669"/>
    <property type="project" value="UniProtKB-KW"/>
</dbReference>
<dbReference type="Pfam" id="PF00060">
    <property type="entry name" value="Lig_chan"/>
    <property type="match status" value="1"/>
</dbReference>
<dbReference type="EC" id="2.7.7.6" evidence="3"/>
<feature type="region of interest" description="Disordered" evidence="11">
    <location>
        <begin position="1257"/>
        <end position="1293"/>
    </location>
</feature>
<evidence type="ECO:0000256" key="3">
    <source>
        <dbReference type="ARBA" id="ARBA00012418"/>
    </source>
</evidence>
<dbReference type="OrthoDB" id="8898434at2759"/>
<evidence type="ECO:0000313" key="15">
    <source>
        <dbReference type="EMBL" id="CAB0028960.1"/>
    </source>
</evidence>
<feature type="transmembrane region" description="Helical" evidence="12">
    <location>
        <begin position="326"/>
        <end position="350"/>
    </location>
</feature>
<dbReference type="PROSITE" id="PS00028">
    <property type="entry name" value="ZINC_FINGER_C2H2_1"/>
    <property type="match status" value="1"/>
</dbReference>
<evidence type="ECO:0000256" key="10">
    <source>
        <dbReference type="ARBA" id="ARBA00023163"/>
    </source>
</evidence>
<dbReference type="Gene3D" id="3.90.1800.10">
    <property type="entry name" value="RNA polymerase alpha subunit dimerisation domain"/>
    <property type="match status" value="1"/>
</dbReference>
<feature type="chain" id="PRO_5026159305" description="DNA-directed RNA polymerase" evidence="13">
    <location>
        <begin position="19"/>
        <end position="1721"/>
    </location>
</feature>
<dbReference type="GO" id="GO:0003725">
    <property type="term" value="F:double-stranded RNA binding"/>
    <property type="evidence" value="ECO:0007669"/>
    <property type="project" value="TreeGrafter"/>
</dbReference>
<dbReference type="InterPro" id="IPR003604">
    <property type="entry name" value="Matrin/U1-like-C_Znf_C2H2"/>
</dbReference>
<dbReference type="Pfam" id="PF00562">
    <property type="entry name" value="RNA_pol_Rpb2_6"/>
    <property type="match status" value="2"/>
</dbReference>
<keyword evidence="6" id="KW-0548">Nucleotidyltransferase</keyword>
<dbReference type="InterPro" id="IPR022755">
    <property type="entry name" value="Znf_C2H2_jaz"/>
</dbReference>
<dbReference type="InterPro" id="IPR015712">
    <property type="entry name" value="DNA-dir_RNA_pol_su2"/>
</dbReference>
<dbReference type="GO" id="GO:0071011">
    <property type="term" value="C:precatalytic spliceosome"/>
    <property type="evidence" value="ECO:0007669"/>
    <property type="project" value="TreeGrafter"/>
</dbReference>
<accession>A0A6H5HZB7</accession>
<dbReference type="EMBL" id="CADCXV010000225">
    <property type="protein sequence ID" value="CAB0028960.1"/>
    <property type="molecule type" value="Genomic_DNA"/>
</dbReference>
<feature type="region of interest" description="Disordered" evidence="11">
    <location>
        <begin position="646"/>
        <end position="668"/>
    </location>
</feature>
<feature type="domain" description="DZF" evidence="14">
    <location>
        <begin position="1046"/>
        <end position="1475"/>
    </location>
</feature>
<dbReference type="Gene3D" id="1.10.287.70">
    <property type="match status" value="1"/>
</dbReference>
<dbReference type="Gene3D" id="2.40.270.10">
    <property type="entry name" value="DNA-directed RNA polymerase, subunit 2, domain 6"/>
    <property type="match status" value="1"/>
</dbReference>
<keyword evidence="7" id="KW-0479">Metal-binding</keyword>
<dbReference type="PROSITE" id="PS01166">
    <property type="entry name" value="RNA_POL_BETA"/>
    <property type="match status" value="1"/>
</dbReference>
<evidence type="ECO:0000256" key="5">
    <source>
        <dbReference type="ARBA" id="ARBA00022679"/>
    </source>
</evidence>
<dbReference type="GO" id="GO:0015276">
    <property type="term" value="F:ligand-gated monoatomic ion channel activity"/>
    <property type="evidence" value="ECO:0007669"/>
    <property type="project" value="InterPro"/>
</dbReference>
<dbReference type="Gene3D" id="3.30.160.60">
    <property type="entry name" value="Classic Zinc Finger"/>
    <property type="match status" value="3"/>
</dbReference>
<dbReference type="CDD" id="cd00653">
    <property type="entry name" value="RNA_pol_B_RPB2"/>
    <property type="match status" value="1"/>
</dbReference>
<evidence type="ECO:0000256" key="11">
    <source>
        <dbReference type="SAM" id="MobiDB-lite"/>
    </source>
</evidence>
<sequence>MNFSRTWILIFAIKLCHCEKTNPIVKYDNFRFSFVLMICDFNSDRWRKENGVHKLIRGYSNHSIMSQAVGYGHLEATREIVDKLNTRLLMIFELDERRLFLRRNFSDDWGLFLESHRNFVLDGIVRVGVWDSRNDTIHRNYFERPQRDYGSKVVNVARMNFDFRSENFYYFFENFSGLIQELSTYRYNTVVEYDTRKYNTNWSDLIKDLSKQRMNMALTPITMSMSRINRIDFSLPIIVTQAAFYMQTVDSTVIHWSSYFRVFSRLVWLVNAAMVVLVSCLLMITKKRHHRDWHWSDLWSYNFVNIVGIYAQQGLAEKPRNPSSRLLYLTVLWLAMNIHMLYSSVLMSFITVPETGLPFSSYLELKDDRLFKIIHEPDSLLKQFEFKLNKTQPLEILDAFLQTCNRNQTVAFYTLDTYYNALNSKIPCVLKPLYLPIKEYMSIGLSKNEPYREELNNLCRAVRGGGVDNIYYSVRRRRRSPGIQERAELLPACHRTITTGQLFRGPIRDTHTGDNLNSTSGSRAAAYQTGQAGYAVSPAATAATYTQRPAAAAATGYETYQAAAAAAATGTTYAVPQTYDYGYGRAAPAATYDATKTYYQQPAAAATYTTTETHYQAAKPAYSTTSAYAGAPRQATTTGQAKTYQATSTAYPQTNPSQNTSYTSGYSAPAAPAPAPAAAANKAPGTAYSGYDAALYSAATMYVAQQQSANSNSANQKPGGWQSYRKGFGAGGGGGNMKAMRPKQPPKPQQLHYCDVCKISCAGPQTYREHLEGQKHKKKEASLKVPQQPPTRGAGNSLRCELCDVTCTGNDAYAAHIRGAKHQKVVKLHTKLGKPIPSADPTVLNPKPGQKAAATTTAKKGVITATPKINFIASGNLGTVNQPQEKIEETDEAVEEQSSDDKDIQPVGQEYIEENKSEDGKIISFNCKLCECRFNDPNAKDMHMKGRRHRFAYKKKVNPDLVVDMKPSLKQRKMLEEKLRQQQMREEFMRRRDEMSQIGPLGPMGPMCDEEMMYWEERRRYEEDFEYYEWYRRYGRGPGAPPMPPRPFPGPPPGMMMFPGHQQRRPDSSDDKHVIAHHSTIYPKEEELQAVQKIVSHTEKALKFVSDSLADSASPTPNTNAANANSNDTKKDDSASAATTTGTTNKKNQKEDGSDGNLFSFQKEKEDSRILRGVMRVGNLAKGLLLSGDNHVCLVVLCAEKPTRTLLNKVAEILPAQLKSVAPEESYNVGKHPESAAITVSGGSVTVSVTLTSPLMRDPVKPAGDNAGQQQGAAQQQTTPATPAASKPDPPDVLPKAKCLEALAALRHAKWFQDWRIHAKKTLLMRSFQCQTSKQAMSTPVLNWQQQSETKLYRLQTPTTPLFRTVHYDKINMDDFAMGTNAILADAMIINKSAIERGFAHDCIYKSEFVELESKNDYFWRDPSNQGLVDKLDADGLPNSDKKQYRVGKYNGKEDVVVDHVKMCGAVTRQEKRKACITFRVPCNPSVGDKFASQSGQKGVLSLIFPAEDLPFTESGLIPDIIFNPHGFPSRMTMAGKSGAVHGLAHDATPFRFTEDNTAIDYFGKLLEKGGYNYYGTETMYSGVDGREMKAEIFFGVVHYQRLRHMVADKYQGIHKGGGIRFGEMERDALISHGCAFLLQDRMLNCSDKTTVVVCKECGTLIGPIIERMMNDDGYFEMRARCRLCQENSDLDNMEIPYPLKFLVTQLGACNVKVKFKFKKL</sequence>
<evidence type="ECO:0000256" key="13">
    <source>
        <dbReference type="SAM" id="SignalP"/>
    </source>
</evidence>
<name>A0A6H5HZB7_9HYME</name>
<dbReference type="Pfam" id="PF07528">
    <property type="entry name" value="DZF_N"/>
    <property type="match status" value="1"/>
</dbReference>
<dbReference type="Gene3D" id="3.30.460.10">
    <property type="entry name" value="Beta Polymerase, domain 2"/>
    <property type="match status" value="1"/>
</dbReference>
<dbReference type="FunFam" id="3.30.160.60:FF:000210">
    <property type="entry name" value="Zinc finger RNA-binding protein 2"/>
    <property type="match status" value="1"/>
</dbReference>
<feature type="compositionally biased region" description="Low complexity" evidence="11">
    <location>
        <begin position="1262"/>
        <end position="1287"/>
    </location>
</feature>
<dbReference type="SMART" id="SM00355">
    <property type="entry name" value="ZnF_C2H2"/>
    <property type="match status" value="3"/>
</dbReference>
<dbReference type="SMART" id="SM00451">
    <property type="entry name" value="ZnF_U1"/>
    <property type="match status" value="3"/>
</dbReference>
<dbReference type="InterPro" id="IPR007120">
    <property type="entry name" value="DNA-dir_RNAP_su2_dom"/>
</dbReference>
<dbReference type="InterPro" id="IPR007121">
    <property type="entry name" value="RNA_pol_bsu_CS"/>
</dbReference>
<dbReference type="InterPro" id="IPR043519">
    <property type="entry name" value="NT_sf"/>
</dbReference>
<dbReference type="InterPro" id="IPR006561">
    <property type="entry name" value="DZF_dom"/>
</dbReference>
<feature type="compositionally biased region" description="Polar residues" evidence="11">
    <location>
        <begin position="646"/>
        <end position="666"/>
    </location>
</feature>
<keyword evidence="12" id="KW-0812">Transmembrane</keyword>
<dbReference type="GO" id="GO:0003727">
    <property type="term" value="F:single-stranded RNA binding"/>
    <property type="evidence" value="ECO:0007669"/>
    <property type="project" value="TreeGrafter"/>
</dbReference>
<protein>
    <recommendedName>
        <fullName evidence="3">DNA-directed RNA polymerase</fullName>
        <ecNumber evidence="3">2.7.7.6</ecNumber>
    </recommendedName>
</protein>
<gene>
    <name evidence="15" type="ORF">TBRA_LOCUS1067</name>
</gene>
<keyword evidence="9" id="KW-0862">Zinc</keyword>
<evidence type="ECO:0000256" key="8">
    <source>
        <dbReference type="ARBA" id="ARBA00022771"/>
    </source>
</evidence>
<evidence type="ECO:0000256" key="1">
    <source>
        <dbReference type="ARBA" id="ARBA00006835"/>
    </source>
</evidence>
<dbReference type="InterPro" id="IPR007641">
    <property type="entry name" value="RNA_pol_Rpb2_7"/>
</dbReference>
<dbReference type="InterPro" id="IPR013087">
    <property type="entry name" value="Znf_C2H2_type"/>
</dbReference>
<proteinExistence type="inferred from homology"/>
<dbReference type="InterPro" id="IPR049401">
    <property type="entry name" value="DZF_dom_N"/>
</dbReference>
<comment type="similarity">
    <text evidence="1">Belongs to the RNA polymerase beta chain family.</text>
</comment>
<evidence type="ECO:0000256" key="2">
    <source>
        <dbReference type="ARBA" id="ARBA00008685"/>
    </source>
</evidence>
<dbReference type="SUPFAM" id="SSF57667">
    <property type="entry name" value="beta-beta-alpha zinc fingers"/>
    <property type="match status" value="3"/>
</dbReference>
<comment type="similarity">
    <text evidence="2">Belongs to the glutamate-gated ion channel (TC 1.A.10.1) family.</text>
</comment>
<dbReference type="PANTHER" id="PTHR45762:SF3">
    <property type="entry name" value="ZINC-FINGER PROTEIN AT 72D, ISOFORM B"/>
    <property type="match status" value="1"/>
</dbReference>
<dbReference type="SUPFAM" id="SSF53850">
    <property type="entry name" value="Periplasmic binding protein-like II"/>
    <property type="match status" value="1"/>
</dbReference>
<dbReference type="GO" id="GO:0032549">
    <property type="term" value="F:ribonucleoside binding"/>
    <property type="evidence" value="ECO:0007669"/>
    <property type="project" value="InterPro"/>
</dbReference>
<feature type="compositionally biased region" description="Low complexity" evidence="11">
    <location>
        <begin position="1135"/>
        <end position="1146"/>
    </location>
</feature>
<dbReference type="Pfam" id="PF12874">
    <property type="entry name" value="zf-met"/>
    <property type="match status" value="2"/>
</dbReference>
<dbReference type="Gene3D" id="3.40.190.10">
    <property type="entry name" value="Periplasmic binding protein-like II"/>
    <property type="match status" value="1"/>
</dbReference>
<dbReference type="GO" id="GO:0006351">
    <property type="term" value="P:DNA-templated transcription"/>
    <property type="evidence" value="ECO:0007669"/>
    <property type="project" value="InterPro"/>
</dbReference>
<evidence type="ECO:0000256" key="9">
    <source>
        <dbReference type="ARBA" id="ARBA00022833"/>
    </source>
</evidence>
<dbReference type="GO" id="GO:0016020">
    <property type="term" value="C:membrane"/>
    <property type="evidence" value="ECO:0007669"/>
    <property type="project" value="InterPro"/>
</dbReference>
<dbReference type="Proteomes" id="UP000479190">
    <property type="component" value="Unassembled WGS sequence"/>
</dbReference>
<dbReference type="GO" id="GO:0003677">
    <property type="term" value="F:DNA binding"/>
    <property type="evidence" value="ECO:0007669"/>
    <property type="project" value="InterPro"/>
</dbReference>
<feature type="region of interest" description="Disordered" evidence="11">
    <location>
        <begin position="771"/>
        <end position="795"/>
    </location>
</feature>
<dbReference type="PANTHER" id="PTHR45762">
    <property type="entry name" value="ZINC FINGER RNA-BINDING PROTEIN"/>
    <property type="match status" value="1"/>
</dbReference>
<keyword evidence="10" id="KW-0804">Transcription</keyword>
<evidence type="ECO:0000256" key="4">
    <source>
        <dbReference type="ARBA" id="ARBA00022478"/>
    </source>
</evidence>
<evidence type="ECO:0000256" key="7">
    <source>
        <dbReference type="ARBA" id="ARBA00022723"/>
    </source>
</evidence>
<evidence type="ECO:0000256" key="6">
    <source>
        <dbReference type="ARBA" id="ARBA00022695"/>
    </source>
</evidence>
<keyword evidence="5" id="KW-0808">Transferase</keyword>
<reference evidence="15 16" key="1">
    <citation type="submission" date="2020-02" db="EMBL/GenBank/DDBJ databases">
        <authorList>
            <person name="Ferguson B K."/>
        </authorList>
    </citation>
    <scope>NUCLEOTIDE SEQUENCE [LARGE SCALE GENOMIC DNA]</scope>
</reference>
<dbReference type="SUPFAM" id="SSF64484">
    <property type="entry name" value="beta and beta-prime subunits of DNA dependent RNA-polymerase"/>
    <property type="match status" value="1"/>
</dbReference>
<dbReference type="InterPro" id="IPR036236">
    <property type="entry name" value="Znf_C2H2_sf"/>
</dbReference>
<dbReference type="GO" id="GO:0003899">
    <property type="term" value="F:DNA-directed RNA polymerase activity"/>
    <property type="evidence" value="ECO:0007669"/>
    <property type="project" value="UniProtKB-EC"/>
</dbReference>
<keyword evidence="13" id="KW-0732">Signal</keyword>
<feature type="compositionally biased region" description="Low complexity" evidence="11">
    <location>
        <begin position="1112"/>
        <end position="1127"/>
    </location>
</feature>
<evidence type="ECO:0000259" key="14">
    <source>
        <dbReference type="PROSITE" id="PS51703"/>
    </source>
</evidence>
<dbReference type="Pfam" id="PF12171">
    <property type="entry name" value="zf-C2H2_jaz"/>
    <property type="match status" value="1"/>
</dbReference>
<evidence type="ECO:0000313" key="16">
    <source>
        <dbReference type="Proteomes" id="UP000479190"/>
    </source>
</evidence>
<feature type="transmembrane region" description="Helical" evidence="12">
    <location>
        <begin position="266"/>
        <end position="284"/>
    </location>
</feature>
<feature type="signal peptide" evidence="13">
    <location>
        <begin position="1"/>
        <end position="18"/>
    </location>
</feature>
<dbReference type="FunFam" id="3.30.160.60:FF:000898">
    <property type="entry name" value="zinc finger RNA-binding protein 2"/>
    <property type="match status" value="1"/>
</dbReference>
<evidence type="ECO:0000256" key="12">
    <source>
        <dbReference type="SAM" id="Phobius"/>
    </source>
</evidence>
<dbReference type="SMART" id="SM00572">
    <property type="entry name" value="DZF"/>
    <property type="match status" value="1"/>
</dbReference>
<keyword evidence="12" id="KW-0472">Membrane</keyword>
<dbReference type="GO" id="GO:0000428">
    <property type="term" value="C:DNA-directed RNA polymerase complex"/>
    <property type="evidence" value="ECO:0007669"/>
    <property type="project" value="UniProtKB-KW"/>
</dbReference>
<keyword evidence="4" id="KW-0240">DNA-directed RNA polymerase</keyword>
<dbReference type="InterPro" id="IPR014724">
    <property type="entry name" value="RNA_pol_RPB2_OB-fold"/>
</dbReference>
<organism evidence="15 16">
    <name type="scientific">Trichogramma brassicae</name>
    <dbReference type="NCBI Taxonomy" id="86971"/>
    <lineage>
        <taxon>Eukaryota</taxon>
        <taxon>Metazoa</taxon>
        <taxon>Ecdysozoa</taxon>
        <taxon>Arthropoda</taxon>
        <taxon>Hexapoda</taxon>
        <taxon>Insecta</taxon>
        <taxon>Pterygota</taxon>
        <taxon>Neoptera</taxon>
        <taxon>Endopterygota</taxon>
        <taxon>Hymenoptera</taxon>
        <taxon>Apocrita</taxon>
        <taxon>Proctotrupomorpha</taxon>
        <taxon>Chalcidoidea</taxon>
        <taxon>Trichogrammatidae</taxon>
        <taxon>Trichogramma</taxon>
    </lineage>
</organism>
<feature type="region of interest" description="Disordered" evidence="11">
    <location>
        <begin position="1108"/>
        <end position="1161"/>
    </location>
</feature>
<keyword evidence="8" id="KW-0863">Zinc-finger</keyword>
<dbReference type="InterPro" id="IPR001320">
    <property type="entry name" value="Iontro_rcpt_C"/>
</dbReference>
<dbReference type="PROSITE" id="PS51703">
    <property type="entry name" value="DZF"/>
    <property type="match status" value="1"/>
</dbReference>
<dbReference type="Gene3D" id="2.40.50.150">
    <property type="match status" value="1"/>
</dbReference>
<dbReference type="InterPro" id="IPR037033">
    <property type="entry name" value="DNA-dir_RNAP_su2_hyb_sf"/>
</dbReference>
<dbReference type="Pfam" id="PF04560">
    <property type="entry name" value="RNA_pol_Rpb2_7"/>
    <property type="match status" value="1"/>
</dbReference>
<keyword evidence="12" id="KW-1133">Transmembrane helix</keyword>
<keyword evidence="16" id="KW-1185">Reference proteome</keyword>